<evidence type="ECO:0000256" key="2">
    <source>
        <dbReference type="ARBA" id="ARBA00022737"/>
    </source>
</evidence>
<dbReference type="SMART" id="SM00369">
    <property type="entry name" value="LRR_TYP"/>
    <property type="match status" value="6"/>
</dbReference>
<feature type="domain" description="DUF5648" evidence="5">
    <location>
        <begin position="644"/>
        <end position="782"/>
    </location>
</feature>
<dbReference type="InterPro" id="IPR032179">
    <property type="entry name" value="Cry22Aa_Ig-like"/>
</dbReference>
<protein>
    <submittedName>
        <fullName evidence="6">Leucine-rich repeat domain-containing protein</fullName>
    </submittedName>
</protein>
<feature type="signal peptide" evidence="3">
    <location>
        <begin position="1"/>
        <end position="26"/>
    </location>
</feature>
<dbReference type="Pfam" id="PF13516">
    <property type="entry name" value="LRR_6"/>
    <property type="match status" value="1"/>
</dbReference>
<dbReference type="PANTHER" id="PTHR46652:SF3">
    <property type="entry name" value="LEUCINE-RICH REPEAT-CONTAINING PROTEIN 9"/>
    <property type="match status" value="1"/>
</dbReference>
<comment type="caution">
    <text evidence="6">The sequence shown here is derived from an EMBL/GenBank/DDBJ whole genome shotgun (WGS) entry which is preliminary data.</text>
</comment>
<dbReference type="SMART" id="SM00364">
    <property type="entry name" value="LRR_BAC"/>
    <property type="match status" value="5"/>
</dbReference>
<dbReference type="InterPro" id="IPR043708">
    <property type="entry name" value="DUF5648"/>
</dbReference>
<proteinExistence type="predicted"/>
<evidence type="ECO:0000313" key="7">
    <source>
        <dbReference type="Proteomes" id="UP000774130"/>
    </source>
</evidence>
<keyword evidence="7" id="KW-1185">Reference proteome</keyword>
<evidence type="ECO:0000256" key="3">
    <source>
        <dbReference type="SAM" id="SignalP"/>
    </source>
</evidence>
<dbReference type="Pfam" id="PF23952">
    <property type="entry name" value="LRR_EndoS"/>
    <property type="match status" value="1"/>
</dbReference>
<dbReference type="Proteomes" id="UP000774130">
    <property type="component" value="Unassembled WGS sequence"/>
</dbReference>
<dbReference type="InterPro" id="IPR050836">
    <property type="entry name" value="SDS22/Internalin_LRR"/>
</dbReference>
<sequence length="795" mass="86398">MKRKMMFFAVALLLAPQAMMPITSLAVTDDESSSVVAADATQDSWMPDKNLQKIVGDQLSNPDFTQADMANLTNLSISNAEITDLTGISYATNLTSLDINNTDLSNTKNLAEIGTLSKLQTLTATNDNLSDVSLLQNSQLTSLEQVNISNNSFTNMDSFEGLELPALKEINLSNNQIENVNGITKIKVPVIEKIDISNNKISDASPLLSTDAINSVKEMNVSNNLFTSLSSVTGINLPNLEKIDISHNQLNDVSILQSAHVPALNYIDASYNQISDISPIANSSITSLTTLIASHNQIKDVDAFANSSFTKLESLDVAYNQIGDISVMENLVAKYPSLHTYIVDHNNINNIQFMEGYDLSSSTSARDQDYEENVTLVKPTSASGEVASPILSTDFRYDDSSGYYHGYSDPEGTTLSISSITGITGVKKYDDSTVTAAELDGGSVQSVKSFMVDPANLPSEITFNWNGAQGQFSGTGKINITWVDAQAPTIEASDQTVKMGTDFDPKANVTAYDQQADGSEKVDLTSGISVINNTVDTSQAGNYSVEYSVTNSYGVTTTKTIQVTVAKTYTVTFAAGKGGSLTGNTSVEVPEGTKLTDLPQTVADESDVEDIFFLGWYQGEKAVNPADVTIDQDTTFTAKFGTAVYRLYNKNNGDHLLTKNKNEKNDIEAQGWVVETNPANEYGRAAFYVPVKADSASKNKVYRIYNPNTGEHFYSTNKKECDAAVKAGWRQETDPNYTWVSEGDVKVYREFNPDVHTAGSHNFTTNLAEHENVVKAGWLDESKDTSLWTVLKAGF</sequence>
<evidence type="ECO:0000259" key="4">
    <source>
        <dbReference type="Pfam" id="PF16403"/>
    </source>
</evidence>
<feature type="chain" id="PRO_5047448694" evidence="3">
    <location>
        <begin position="27"/>
        <end position="795"/>
    </location>
</feature>
<evidence type="ECO:0000259" key="5">
    <source>
        <dbReference type="Pfam" id="PF18885"/>
    </source>
</evidence>
<dbReference type="InterPro" id="IPR003591">
    <property type="entry name" value="Leu-rich_rpt_typical-subtyp"/>
</dbReference>
<dbReference type="Pfam" id="PF16403">
    <property type="entry name" value="Bact_surface_Ig-like"/>
    <property type="match status" value="1"/>
</dbReference>
<dbReference type="PROSITE" id="PS51450">
    <property type="entry name" value="LRR"/>
    <property type="match status" value="5"/>
</dbReference>
<dbReference type="RefSeq" id="WP_218326496.1">
    <property type="nucleotide sequence ID" value="NZ_JAHUZB010000004.1"/>
</dbReference>
<organism evidence="6 7">
    <name type="scientific">Enterococcus alishanensis</name>
    <dbReference type="NCBI Taxonomy" id="1303817"/>
    <lineage>
        <taxon>Bacteria</taxon>
        <taxon>Bacillati</taxon>
        <taxon>Bacillota</taxon>
        <taxon>Bacilli</taxon>
        <taxon>Lactobacillales</taxon>
        <taxon>Enterococcaceae</taxon>
        <taxon>Enterococcus</taxon>
    </lineage>
</organism>
<dbReference type="PANTHER" id="PTHR46652">
    <property type="entry name" value="LEUCINE-RICH REPEAT AND IQ DOMAIN-CONTAINING PROTEIN 1-RELATED"/>
    <property type="match status" value="1"/>
</dbReference>
<keyword evidence="2" id="KW-0677">Repeat</keyword>
<dbReference type="Pfam" id="PF13855">
    <property type="entry name" value="LRR_8"/>
    <property type="match status" value="1"/>
</dbReference>
<dbReference type="Pfam" id="PF18885">
    <property type="entry name" value="DUF5648"/>
    <property type="match status" value="1"/>
</dbReference>
<dbReference type="EMBL" id="JAHUZB010000004">
    <property type="protein sequence ID" value="MBV7391341.1"/>
    <property type="molecule type" value="Genomic_DNA"/>
</dbReference>
<evidence type="ECO:0000313" key="6">
    <source>
        <dbReference type="EMBL" id="MBV7391341.1"/>
    </source>
</evidence>
<reference evidence="6 7" key="1">
    <citation type="submission" date="2021-06" db="EMBL/GenBank/DDBJ databases">
        <title>Enterococcus alishanensis sp. nov., a novel lactic acid bacterium isolated from fresh coffee beans.</title>
        <authorList>
            <person name="Chen Y.-S."/>
        </authorList>
    </citation>
    <scope>NUCLEOTIDE SEQUENCE [LARGE SCALE GENOMIC DNA]</scope>
    <source>
        <strain evidence="6 7">ALS3</strain>
    </source>
</reference>
<feature type="domain" description="Pesticidal crystal protein Cry22Aa Ig-like" evidence="4">
    <location>
        <begin position="492"/>
        <end position="565"/>
    </location>
</feature>
<dbReference type="InterPro" id="IPR001611">
    <property type="entry name" value="Leu-rich_rpt"/>
</dbReference>
<keyword evidence="3" id="KW-0732">Signal</keyword>
<keyword evidence="1" id="KW-0433">Leucine-rich repeat</keyword>
<name>A0ABS6TEL4_9ENTE</name>
<accession>A0ABS6TEL4</accession>
<dbReference type="SMART" id="SM00365">
    <property type="entry name" value="LRR_SD22"/>
    <property type="match status" value="6"/>
</dbReference>
<gene>
    <name evidence="6" type="ORF">KUA55_11680</name>
</gene>
<evidence type="ECO:0000256" key="1">
    <source>
        <dbReference type="ARBA" id="ARBA00022614"/>
    </source>
</evidence>